<comment type="caution">
    <text evidence="2">The sequence shown here is derived from an EMBL/GenBank/DDBJ whole genome shotgun (WGS) entry which is preliminary data.</text>
</comment>
<evidence type="ECO:0008006" key="4">
    <source>
        <dbReference type="Google" id="ProtNLM"/>
    </source>
</evidence>
<dbReference type="SUPFAM" id="SSF48452">
    <property type="entry name" value="TPR-like"/>
    <property type="match status" value="1"/>
</dbReference>
<accession>A0ABW6BJP9</accession>
<dbReference type="PROSITE" id="PS51257">
    <property type="entry name" value="PROKAR_LIPOPROTEIN"/>
    <property type="match status" value="1"/>
</dbReference>
<organism evidence="2 3">
    <name type="scientific">Sphingobacterium bambusae</name>
    <dbReference type="NCBI Taxonomy" id="662858"/>
    <lineage>
        <taxon>Bacteria</taxon>
        <taxon>Pseudomonadati</taxon>
        <taxon>Bacteroidota</taxon>
        <taxon>Sphingobacteriia</taxon>
        <taxon>Sphingobacteriales</taxon>
        <taxon>Sphingobacteriaceae</taxon>
        <taxon>Sphingobacterium</taxon>
    </lineage>
</organism>
<name>A0ABW6BJP9_9SPHI</name>
<proteinExistence type="predicted"/>
<keyword evidence="1" id="KW-0732">Signal</keyword>
<protein>
    <recommendedName>
        <fullName evidence="4">Tetratricopeptide repeat protein</fullName>
    </recommendedName>
</protein>
<dbReference type="Gene3D" id="1.25.40.10">
    <property type="entry name" value="Tetratricopeptide repeat domain"/>
    <property type="match status" value="1"/>
</dbReference>
<evidence type="ECO:0000313" key="3">
    <source>
        <dbReference type="Proteomes" id="UP001597525"/>
    </source>
</evidence>
<reference evidence="3" key="1">
    <citation type="journal article" date="2019" name="Int. J. Syst. Evol. Microbiol.">
        <title>The Global Catalogue of Microorganisms (GCM) 10K type strain sequencing project: providing services to taxonomists for standard genome sequencing and annotation.</title>
        <authorList>
            <consortium name="The Broad Institute Genomics Platform"/>
            <consortium name="The Broad Institute Genome Sequencing Center for Infectious Disease"/>
            <person name="Wu L."/>
            <person name="Ma J."/>
        </authorList>
    </citation>
    <scope>NUCLEOTIDE SEQUENCE [LARGE SCALE GENOMIC DNA]</scope>
    <source>
        <strain evidence="3">KCTC 22814</strain>
    </source>
</reference>
<dbReference type="InterPro" id="IPR011990">
    <property type="entry name" value="TPR-like_helical_dom_sf"/>
</dbReference>
<feature type="chain" id="PRO_5045301140" description="Tetratricopeptide repeat protein" evidence="1">
    <location>
        <begin position="19"/>
        <end position="255"/>
    </location>
</feature>
<gene>
    <name evidence="2" type="ORF">ACFS7Y_18075</name>
</gene>
<feature type="signal peptide" evidence="1">
    <location>
        <begin position="1"/>
        <end position="18"/>
    </location>
</feature>
<dbReference type="RefSeq" id="WP_320186520.1">
    <property type="nucleotide sequence ID" value="NZ_CP138332.1"/>
</dbReference>
<dbReference type="Proteomes" id="UP001597525">
    <property type="component" value="Unassembled WGS sequence"/>
</dbReference>
<sequence>MRKVLACTALFLALMAGCHDSTLTNSTFVGQDTDSLFFHTEDEIEQAFSSSFALGNMDTLVRLEKRLQAFDGPLAAYWRGYIAYLQGIYLFTENKRDSSSLYIEQGIEVLKSQELSSESSALLGMLYNFSVQFSSNVMIPVISHKADSYFQQSLALDSNNLRCYLGMANKDYYTPEKFGGKKNVNDLLQKALTKPDRLDEDARLPSWGREQAYELLIRHNFESGKVAAAKTYYKEAVELFPMNYQLIRLSSLFLE</sequence>
<keyword evidence="3" id="KW-1185">Reference proteome</keyword>
<dbReference type="EMBL" id="JBHUPB010000012">
    <property type="protein sequence ID" value="MFD2969308.1"/>
    <property type="molecule type" value="Genomic_DNA"/>
</dbReference>
<evidence type="ECO:0000313" key="2">
    <source>
        <dbReference type="EMBL" id="MFD2969308.1"/>
    </source>
</evidence>
<evidence type="ECO:0000256" key="1">
    <source>
        <dbReference type="SAM" id="SignalP"/>
    </source>
</evidence>